<accession>A0ACA9Q4V2</accession>
<feature type="non-terminal residue" evidence="1">
    <location>
        <position position="109"/>
    </location>
</feature>
<reference evidence="1" key="1">
    <citation type="submission" date="2021-06" db="EMBL/GenBank/DDBJ databases">
        <authorList>
            <person name="Kallberg Y."/>
            <person name="Tangrot J."/>
            <person name="Rosling A."/>
        </authorList>
    </citation>
    <scope>NUCLEOTIDE SEQUENCE</scope>
    <source>
        <strain evidence="1">CL356</strain>
    </source>
</reference>
<name>A0ACA9Q4V2_9GLOM</name>
<sequence length="109" mass="12673">MRAFVIANRGPRPCDQEDIFEDFFATIEDTIWDFARLWKSNTPDKLSLRRISIQDQQLIRICSLDVSYYSWVVELQEQDANLSIANDGRVPVSYDPHDPSQLEPKNLSI</sequence>
<evidence type="ECO:0000313" key="2">
    <source>
        <dbReference type="Proteomes" id="UP000789525"/>
    </source>
</evidence>
<gene>
    <name evidence="1" type="ORF">ACOLOM_LOCUS11946</name>
</gene>
<protein>
    <submittedName>
        <fullName evidence="1">2744_t:CDS:1</fullName>
    </submittedName>
</protein>
<comment type="caution">
    <text evidence="1">The sequence shown here is derived from an EMBL/GenBank/DDBJ whole genome shotgun (WGS) entry which is preliminary data.</text>
</comment>
<dbReference type="EMBL" id="CAJVPT010045739">
    <property type="protein sequence ID" value="CAG8736772.1"/>
    <property type="molecule type" value="Genomic_DNA"/>
</dbReference>
<proteinExistence type="predicted"/>
<organism evidence="1 2">
    <name type="scientific">Acaulospora colombiana</name>
    <dbReference type="NCBI Taxonomy" id="27376"/>
    <lineage>
        <taxon>Eukaryota</taxon>
        <taxon>Fungi</taxon>
        <taxon>Fungi incertae sedis</taxon>
        <taxon>Mucoromycota</taxon>
        <taxon>Glomeromycotina</taxon>
        <taxon>Glomeromycetes</taxon>
        <taxon>Diversisporales</taxon>
        <taxon>Acaulosporaceae</taxon>
        <taxon>Acaulospora</taxon>
    </lineage>
</organism>
<dbReference type="Proteomes" id="UP000789525">
    <property type="component" value="Unassembled WGS sequence"/>
</dbReference>
<keyword evidence="2" id="KW-1185">Reference proteome</keyword>
<evidence type="ECO:0000313" key="1">
    <source>
        <dbReference type="EMBL" id="CAG8736772.1"/>
    </source>
</evidence>